<protein>
    <submittedName>
        <fullName evidence="1">Uncharacterized protein</fullName>
    </submittedName>
</protein>
<gene>
    <name evidence="1" type="ORF">Rhe02_54140</name>
</gene>
<dbReference type="RefSeq" id="WP_203911139.1">
    <property type="nucleotide sequence ID" value="NZ_BONY01000036.1"/>
</dbReference>
<proteinExistence type="predicted"/>
<evidence type="ECO:0000313" key="2">
    <source>
        <dbReference type="Proteomes" id="UP000612899"/>
    </source>
</evidence>
<dbReference type="AlphaFoldDB" id="A0A8J3VIF7"/>
<sequence>MNLTGSNERPAKTGPLNITATLLGFAELRDAYSLPHPDGLRMTKSNGIATVEVATFGEVQAWADALGVSSASRHSSTFQDGSATHSAWAEWLGWHVRIAAHVDAPVLVAVGKASVPMPQLELVPEHPAAVAAPERTIFSHCNWIGGCDTPLTPADGSMLCPVHAAAPLEDAMVHYARELRGGAR</sequence>
<name>A0A8J3VIF7_9ACTN</name>
<reference evidence="1" key="1">
    <citation type="submission" date="2021-01" db="EMBL/GenBank/DDBJ databases">
        <title>Whole genome shotgun sequence of Rhizocola hellebori NBRC 109834.</title>
        <authorList>
            <person name="Komaki H."/>
            <person name="Tamura T."/>
        </authorList>
    </citation>
    <scope>NUCLEOTIDE SEQUENCE</scope>
    <source>
        <strain evidence="1">NBRC 109834</strain>
    </source>
</reference>
<keyword evidence="2" id="KW-1185">Reference proteome</keyword>
<dbReference type="EMBL" id="BONY01000036">
    <property type="protein sequence ID" value="GIH07347.1"/>
    <property type="molecule type" value="Genomic_DNA"/>
</dbReference>
<dbReference type="Proteomes" id="UP000612899">
    <property type="component" value="Unassembled WGS sequence"/>
</dbReference>
<evidence type="ECO:0000313" key="1">
    <source>
        <dbReference type="EMBL" id="GIH07347.1"/>
    </source>
</evidence>
<organism evidence="1 2">
    <name type="scientific">Rhizocola hellebori</name>
    <dbReference type="NCBI Taxonomy" id="1392758"/>
    <lineage>
        <taxon>Bacteria</taxon>
        <taxon>Bacillati</taxon>
        <taxon>Actinomycetota</taxon>
        <taxon>Actinomycetes</taxon>
        <taxon>Micromonosporales</taxon>
        <taxon>Micromonosporaceae</taxon>
        <taxon>Rhizocola</taxon>
    </lineage>
</organism>
<comment type="caution">
    <text evidence="1">The sequence shown here is derived from an EMBL/GenBank/DDBJ whole genome shotgun (WGS) entry which is preliminary data.</text>
</comment>
<accession>A0A8J3VIF7</accession>